<evidence type="ECO:0000313" key="3">
    <source>
        <dbReference type="Proteomes" id="UP001056535"/>
    </source>
</evidence>
<organism evidence="2 3">
    <name type="scientific">Ornithinimicrobium cryptoxanthini</name>
    <dbReference type="NCBI Taxonomy" id="2934161"/>
    <lineage>
        <taxon>Bacteria</taxon>
        <taxon>Bacillati</taxon>
        <taxon>Actinomycetota</taxon>
        <taxon>Actinomycetes</taxon>
        <taxon>Micrococcales</taxon>
        <taxon>Ornithinimicrobiaceae</taxon>
        <taxon>Ornithinimicrobium</taxon>
    </lineage>
</organism>
<dbReference type="Proteomes" id="UP001056535">
    <property type="component" value="Chromosome"/>
</dbReference>
<reference evidence="2" key="1">
    <citation type="submission" date="2022-06" db="EMBL/GenBank/DDBJ databases">
        <title>Ornithinimicrobium JY.X270.</title>
        <authorList>
            <person name="Huang Y."/>
        </authorList>
    </citation>
    <scope>NUCLEOTIDE SEQUENCE</scope>
    <source>
        <strain evidence="2">JY.X270</strain>
    </source>
</reference>
<dbReference type="Gene3D" id="1.20.58.1290">
    <property type="entry name" value="CarD-like, C-terminal domain"/>
    <property type="match status" value="1"/>
</dbReference>
<dbReference type="SMART" id="SM01058">
    <property type="entry name" value="CarD_TRCF"/>
    <property type="match status" value="1"/>
</dbReference>
<keyword evidence="3" id="KW-1185">Reference proteome</keyword>
<evidence type="ECO:0000313" key="2">
    <source>
        <dbReference type="EMBL" id="USQ75852.1"/>
    </source>
</evidence>
<feature type="domain" description="CarD-like/TRCF RNAP-interacting" evidence="1">
    <location>
        <begin position="2"/>
        <end position="112"/>
    </location>
</feature>
<dbReference type="PANTHER" id="PTHR38447">
    <property type="entry name" value="TRANSCRIPTION FACTOR YDEB-RELATED"/>
    <property type="match status" value="1"/>
</dbReference>
<dbReference type="InterPro" id="IPR052531">
    <property type="entry name" value="CarD-like_regulator"/>
</dbReference>
<dbReference type="SUPFAM" id="SSF141259">
    <property type="entry name" value="CarD-like"/>
    <property type="match status" value="1"/>
</dbReference>
<dbReference type="InterPro" id="IPR048792">
    <property type="entry name" value="CarD_C"/>
</dbReference>
<proteinExistence type="predicted"/>
<dbReference type="InterPro" id="IPR036101">
    <property type="entry name" value="CarD-like/TRCF_RID_sf"/>
</dbReference>
<sequence>MQFVPDQVVVHPHHGPARVVGFTERELRGRSLSYLRLEVEGSNLSIAVPLGSIEEVGVREPMSREELDDLFGVLTAPDAVQEKQWARRIKDEVQRLRTGDVLTIAGVVRDLIRRREERGLSLGERDLLRDARRPLVSELVGCLRMSEEQCEAVVDEAVLEGVVPAVPLQLAAAS</sequence>
<dbReference type="Pfam" id="PF21095">
    <property type="entry name" value="CarD_C"/>
    <property type="match status" value="1"/>
</dbReference>
<evidence type="ECO:0000259" key="1">
    <source>
        <dbReference type="SMART" id="SM01058"/>
    </source>
</evidence>
<dbReference type="InterPro" id="IPR003711">
    <property type="entry name" value="CarD-like/TRCF_RID"/>
</dbReference>
<gene>
    <name evidence="2" type="ORF">NF557_14795</name>
</gene>
<dbReference type="Gene3D" id="2.40.10.170">
    <property type="match status" value="1"/>
</dbReference>
<dbReference type="InterPro" id="IPR042215">
    <property type="entry name" value="CarD-like_C"/>
</dbReference>
<accession>A0ABY4YI63</accession>
<dbReference type="PANTHER" id="PTHR38447:SF1">
    <property type="entry name" value="RNA POLYMERASE-BINDING TRANSCRIPTION FACTOR CARD"/>
    <property type="match status" value="1"/>
</dbReference>
<dbReference type="Pfam" id="PF02559">
    <property type="entry name" value="CarD_TRCF_RID"/>
    <property type="match status" value="1"/>
</dbReference>
<dbReference type="EMBL" id="CP099490">
    <property type="protein sequence ID" value="USQ75852.1"/>
    <property type="molecule type" value="Genomic_DNA"/>
</dbReference>
<protein>
    <recommendedName>
        <fullName evidence="1">CarD-like/TRCF RNAP-interacting domain-containing protein</fullName>
    </recommendedName>
</protein>
<name>A0ABY4YI63_9MICO</name>
<dbReference type="RefSeq" id="WP_252620359.1">
    <property type="nucleotide sequence ID" value="NZ_CP099490.1"/>
</dbReference>